<evidence type="ECO:0000313" key="3">
    <source>
        <dbReference type="Proteomes" id="UP000229433"/>
    </source>
</evidence>
<comment type="caution">
    <text evidence="2">The sequence shown here is derived from an EMBL/GenBank/DDBJ whole genome shotgun (WGS) entry which is preliminary data.</text>
</comment>
<dbReference type="PROSITE" id="PS51257">
    <property type="entry name" value="PROKAR_LIPOPROTEIN"/>
    <property type="match status" value="1"/>
</dbReference>
<accession>A0A2G1VU97</accession>
<dbReference type="AlphaFoldDB" id="A0A2G1VU97"/>
<protein>
    <submittedName>
        <fullName evidence="2">Uncharacterized protein</fullName>
    </submittedName>
</protein>
<dbReference type="OrthoDB" id="663527at2"/>
<reference evidence="2 3" key="1">
    <citation type="submission" date="2017-08" db="EMBL/GenBank/DDBJ databases">
        <title>The whole genome shortgun sequences of strain Leeuwenhoekiella nanhaiensis G18 from the South China Sea.</title>
        <authorList>
            <person name="Liu Q."/>
        </authorList>
    </citation>
    <scope>NUCLEOTIDE SEQUENCE [LARGE SCALE GENOMIC DNA]</scope>
    <source>
        <strain evidence="2 3">G18</strain>
    </source>
</reference>
<name>A0A2G1VU97_9FLAO</name>
<organism evidence="2 3">
    <name type="scientific">Leeuwenhoekiella nanhaiensis</name>
    <dbReference type="NCBI Taxonomy" id="1655491"/>
    <lineage>
        <taxon>Bacteria</taxon>
        <taxon>Pseudomonadati</taxon>
        <taxon>Bacteroidota</taxon>
        <taxon>Flavobacteriia</taxon>
        <taxon>Flavobacteriales</taxon>
        <taxon>Flavobacteriaceae</taxon>
        <taxon>Leeuwenhoekiella</taxon>
    </lineage>
</organism>
<keyword evidence="3" id="KW-1185">Reference proteome</keyword>
<keyword evidence="1" id="KW-0732">Signal</keyword>
<gene>
    <name evidence="2" type="ORF">CJ305_05170</name>
</gene>
<feature type="signal peptide" evidence="1">
    <location>
        <begin position="1"/>
        <end position="18"/>
    </location>
</feature>
<dbReference type="Proteomes" id="UP000229433">
    <property type="component" value="Unassembled WGS sequence"/>
</dbReference>
<evidence type="ECO:0000256" key="1">
    <source>
        <dbReference type="SAM" id="SignalP"/>
    </source>
</evidence>
<dbReference type="RefSeq" id="WP_099645190.1">
    <property type="nucleotide sequence ID" value="NZ_KZ319288.1"/>
</dbReference>
<feature type="chain" id="PRO_5013793771" evidence="1">
    <location>
        <begin position="19"/>
        <end position="164"/>
    </location>
</feature>
<evidence type="ECO:0000313" key="2">
    <source>
        <dbReference type="EMBL" id="PHQ30357.1"/>
    </source>
</evidence>
<sequence length="164" mass="18369">MLRNGIVLILLVALIAFSCERDDICAASTPTTPTLTIGFRSNDNVLESKPLNIAIYNKDRTKVIPYSNASTINVPLRTDTTATVLLFEKNPDNPDAAEDPEDVDELTFTYTPQEVFISRACGYRVIFTNLEIRNNAGATRWIDDININLRTVENEDTTQVYISH</sequence>
<dbReference type="EMBL" id="NQXA01000002">
    <property type="protein sequence ID" value="PHQ30357.1"/>
    <property type="molecule type" value="Genomic_DNA"/>
</dbReference>
<proteinExistence type="predicted"/>
<dbReference type="Pfam" id="PF20050">
    <property type="entry name" value="DUF6452"/>
    <property type="match status" value="1"/>
</dbReference>
<dbReference type="InterPro" id="IPR045607">
    <property type="entry name" value="DUF6452"/>
</dbReference>